<comment type="caution">
    <text evidence="9">The sequence shown here is derived from an EMBL/GenBank/DDBJ whole genome shotgun (WGS) entry which is preliminary data.</text>
</comment>
<gene>
    <name evidence="9" type="ORF">FEMY_16610</name>
</gene>
<evidence type="ECO:0000256" key="4">
    <source>
        <dbReference type="ARBA" id="ARBA00022989"/>
    </source>
</evidence>
<evidence type="ECO:0000256" key="3">
    <source>
        <dbReference type="ARBA" id="ARBA00022692"/>
    </source>
</evidence>
<dbReference type="STRING" id="1789004.FEMY_16610"/>
<evidence type="ECO:0000256" key="7">
    <source>
        <dbReference type="SAM" id="Phobius"/>
    </source>
</evidence>
<evidence type="ECO:0000256" key="1">
    <source>
        <dbReference type="ARBA" id="ARBA00004651"/>
    </source>
</evidence>
<keyword evidence="4 7" id="KW-1133">Transmembrane helix</keyword>
<dbReference type="Proteomes" id="UP000075653">
    <property type="component" value="Unassembled WGS sequence"/>
</dbReference>
<dbReference type="RefSeq" id="WP_051862554.1">
    <property type="nucleotide sequence ID" value="NZ_JPOQ01000087.1"/>
</dbReference>
<dbReference type="OrthoDB" id="597333at2"/>
<keyword evidence="5 7" id="KW-0472">Membrane</keyword>
<evidence type="ECO:0000313" key="9">
    <source>
        <dbReference type="EMBL" id="KXW57808.1"/>
    </source>
</evidence>
<feature type="transmembrane region" description="Helical" evidence="7">
    <location>
        <begin position="299"/>
        <end position="318"/>
    </location>
</feature>
<keyword evidence="3 7" id="KW-0812">Transmembrane</keyword>
<protein>
    <submittedName>
        <fullName evidence="9">Bacterial type II secretion system protein F domain protein</fullName>
    </submittedName>
</protein>
<feature type="transmembrane region" description="Helical" evidence="7">
    <location>
        <begin position="125"/>
        <end position="144"/>
    </location>
</feature>
<dbReference type="PATRIC" id="fig|1789004.3.peg.1693"/>
<dbReference type="PANTHER" id="PTHR35007:SF1">
    <property type="entry name" value="PILUS ASSEMBLY PROTEIN"/>
    <property type="match status" value="1"/>
</dbReference>
<dbReference type="Gene3D" id="1.20.81.30">
    <property type="entry name" value="Type II secretion system (T2SS), domain F"/>
    <property type="match status" value="1"/>
</dbReference>
<evidence type="ECO:0000256" key="2">
    <source>
        <dbReference type="ARBA" id="ARBA00022475"/>
    </source>
</evidence>
<evidence type="ECO:0000259" key="8">
    <source>
        <dbReference type="Pfam" id="PF00482"/>
    </source>
</evidence>
<name>A0A149VXA5_9PROT</name>
<dbReference type="EMBL" id="LRRD01000036">
    <property type="protein sequence ID" value="KXW57808.1"/>
    <property type="molecule type" value="Genomic_DNA"/>
</dbReference>
<feature type="transmembrane region" description="Helical" evidence="7">
    <location>
        <begin position="6"/>
        <end position="31"/>
    </location>
</feature>
<accession>A0A149VXA5</accession>
<dbReference type="InterPro" id="IPR018076">
    <property type="entry name" value="T2SS_GspF_dom"/>
</dbReference>
<comment type="subcellular location">
    <subcellularLocation>
        <location evidence="1">Cell membrane</location>
        <topology evidence="1">Multi-pass membrane protein</topology>
    </subcellularLocation>
</comment>
<dbReference type="InterPro" id="IPR042094">
    <property type="entry name" value="T2SS_GspF_sf"/>
</dbReference>
<feature type="domain" description="Type II secretion system protein GspF" evidence="8">
    <location>
        <begin position="159"/>
        <end position="283"/>
    </location>
</feature>
<dbReference type="PANTHER" id="PTHR35007">
    <property type="entry name" value="INTEGRAL MEMBRANE PROTEIN-RELATED"/>
    <property type="match status" value="1"/>
</dbReference>
<keyword evidence="10" id="KW-1185">Reference proteome</keyword>
<reference evidence="9 10" key="1">
    <citation type="submission" date="2016-01" db="EMBL/GenBank/DDBJ databases">
        <title>Genome sequence of the acidophilic iron oxidising Ferrovum strain Z-31.</title>
        <authorList>
            <person name="Poehlein A."/>
            <person name="Ullrich S.R."/>
            <person name="Schloemann M."/>
            <person name="Muehling M."/>
            <person name="Daniel R."/>
        </authorList>
    </citation>
    <scope>NUCLEOTIDE SEQUENCE [LARGE SCALE GENOMIC DNA]</scope>
    <source>
        <strain evidence="9 10">Z-31</strain>
    </source>
</reference>
<feature type="coiled-coil region" evidence="6">
    <location>
        <begin position="237"/>
        <end position="264"/>
    </location>
</feature>
<sequence length="326" mass="36194">MNTLDFWGYLLLIMGFLALFGLLEFTLTFFGNRSAADHSKRFKMRFSLIMDDMPTIEKSWIKKGAYAQNPALDEQLKQFSRLEALYLLIGRSGKKMTVAQVLGYMGASGVLGLGLGWGFGLGVLALPLGAIGAFAPLALLRHWVHARSTKIEEQLPDALDMLAQSLRAGHAFSGAFRVVGQQSPEPIGSEFRMTSDEVTYGSSIREAVLGLAQRVELMDVRYFVLTVLIQLDTGGSLSNLLQELAKLMRERQKLRRTIRVLSAEGRVSAWILCLLPVAFGLLMTVMSPDYLSYFWKEPMGQQLVKGMAGLFVLGILWMKSVTTIKV</sequence>
<proteinExistence type="predicted"/>
<feature type="transmembrane region" description="Helical" evidence="7">
    <location>
        <begin position="267"/>
        <end position="287"/>
    </location>
</feature>
<evidence type="ECO:0000256" key="5">
    <source>
        <dbReference type="ARBA" id="ARBA00023136"/>
    </source>
</evidence>
<keyword evidence="2" id="KW-1003">Cell membrane</keyword>
<dbReference type="Pfam" id="PF00482">
    <property type="entry name" value="T2SSF"/>
    <property type="match status" value="1"/>
</dbReference>
<dbReference type="GO" id="GO:0005886">
    <property type="term" value="C:plasma membrane"/>
    <property type="evidence" value="ECO:0007669"/>
    <property type="project" value="UniProtKB-SubCell"/>
</dbReference>
<dbReference type="AlphaFoldDB" id="A0A149VXA5"/>
<evidence type="ECO:0000313" key="10">
    <source>
        <dbReference type="Proteomes" id="UP000075653"/>
    </source>
</evidence>
<keyword evidence="6" id="KW-0175">Coiled coil</keyword>
<organism evidence="9 10">
    <name type="scientific">Ferrovum myxofaciens</name>
    <dbReference type="NCBI Taxonomy" id="416213"/>
    <lineage>
        <taxon>Bacteria</taxon>
        <taxon>Pseudomonadati</taxon>
        <taxon>Pseudomonadota</taxon>
        <taxon>Betaproteobacteria</taxon>
        <taxon>Ferrovales</taxon>
        <taxon>Ferrovaceae</taxon>
        <taxon>Ferrovum</taxon>
    </lineage>
</organism>
<evidence type="ECO:0000256" key="6">
    <source>
        <dbReference type="SAM" id="Coils"/>
    </source>
</evidence>